<dbReference type="RefSeq" id="WP_057205334.1">
    <property type="nucleotide sequence ID" value="NZ_CP083373.1"/>
</dbReference>
<evidence type="ECO:0000313" key="4">
    <source>
        <dbReference type="Proteomes" id="UP000744980"/>
    </source>
</evidence>
<dbReference type="PANTHER" id="PTHR38107">
    <property type="match status" value="1"/>
</dbReference>
<dbReference type="SUPFAM" id="SSF53955">
    <property type="entry name" value="Lysozyme-like"/>
    <property type="match status" value="1"/>
</dbReference>
<dbReference type="GO" id="GO:0003796">
    <property type="term" value="F:lysozyme activity"/>
    <property type="evidence" value="ECO:0007669"/>
    <property type="project" value="UniProtKB-EC"/>
</dbReference>
<dbReference type="Proteomes" id="UP000744980">
    <property type="component" value="Unassembled WGS sequence"/>
</dbReference>
<dbReference type="InterPro" id="IPR033907">
    <property type="entry name" value="Endolysin_autolysin"/>
</dbReference>
<evidence type="ECO:0000313" key="3">
    <source>
        <dbReference type="EMBL" id="MBM3096227.1"/>
    </source>
</evidence>
<dbReference type="CDD" id="cd00737">
    <property type="entry name" value="lyz_endolysin_autolysin"/>
    <property type="match status" value="1"/>
</dbReference>
<dbReference type="GO" id="GO:0031640">
    <property type="term" value="P:killing of cells of another organism"/>
    <property type="evidence" value="ECO:0007669"/>
    <property type="project" value="UniProtKB-KW"/>
</dbReference>
<evidence type="ECO:0000256" key="1">
    <source>
        <dbReference type="ARBA" id="ARBA00023200"/>
    </source>
</evidence>
<gene>
    <name evidence="3" type="ORF">GFB56_36865</name>
</gene>
<keyword evidence="2" id="KW-0378">Hydrolase</keyword>
<keyword evidence="2" id="KW-0929">Antimicrobial</keyword>
<dbReference type="GO" id="GO:0016998">
    <property type="term" value="P:cell wall macromolecule catabolic process"/>
    <property type="evidence" value="ECO:0007669"/>
    <property type="project" value="InterPro"/>
</dbReference>
<dbReference type="PANTHER" id="PTHR38107:SF3">
    <property type="entry name" value="LYSOZYME RRRD-RELATED"/>
    <property type="match status" value="1"/>
</dbReference>
<dbReference type="GO" id="GO:0009253">
    <property type="term" value="P:peptidoglycan catabolic process"/>
    <property type="evidence" value="ECO:0007669"/>
    <property type="project" value="InterPro"/>
</dbReference>
<sequence length="65" mass="7133">MNRRIKAAGLALVKQWEGLKTKAYRDVGGIWTIGYGHTSAAEVRPTMVITEARAEEILRAGLAHV</sequence>
<evidence type="ECO:0000256" key="2">
    <source>
        <dbReference type="RuleBase" id="RU003788"/>
    </source>
</evidence>
<dbReference type="EMBL" id="WXFA01000079">
    <property type="protein sequence ID" value="MBM3096227.1"/>
    <property type="molecule type" value="Genomic_DNA"/>
</dbReference>
<dbReference type="AlphaFoldDB" id="A0AAW4FYM4"/>
<keyword evidence="4" id="KW-1185">Reference proteome</keyword>
<dbReference type="InterPro" id="IPR023346">
    <property type="entry name" value="Lysozyme-like_dom_sf"/>
</dbReference>
<dbReference type="InterPro" id="IPR002196">
    <property type="entry name" value="Glyco_hydro_24"/>
</dbReference>
<dbReference type="EC" id="3.2.1.17" evidence="2"/>
<dbReference type="GO" id="GO:0042742">
    <property type="term" value="P:defense response to bacterium"/>
    <property type="evidence" value="ECO:0007669"/>
    <property type="project" value="UniProtKB-KW"/>
</dbReference>
<name>A0AAW4FYM4_9HYPH</name>
<accession>A0AAW4FYM4</accession>
<protein>
    <recommendedName>
        <fullName evidence="2">Lysozyme</fullName>
        <ecNumber evidence="2">3.2.1.17</ecNumber>
    </recommendedName>
</protein>
<comment type="similarity">
    <text evidence="2">Belongs to the glycosyl hydrolase 24 family.</text>
</comment>
<keyword evidence="1" id="KW-1035">Host cytoplasm</keyword>
<comment type="caution">
    <text evidence="3">The sequence shown here is derived from an EMBL/GenBank/DDBJ whole genome shotgun (WGS) entry which is preliminary data.</text>
</comment>
<dbReference type="InterPro" id="IPR051018">
    <property type="entry name" value="Bacteriophage_GH24"/>
</dbReference>
<keyword evidence="2" id="KW-0081">Bacteriolytic enzyme</keyword>
<comment type="catalytic activity">
    <reaction evidence="2">
        <text>Hydrolysis of (1-&gt;4)-beta-linkages between N-acetylmuramic acid and N-acetyl-D-glucosamine residues in a peptidoglycan and between N-acetyl-D-glucosamine residues in chitodextrins.</text>
        <dbReference type="EC" id="3.2.1.17"/>
    </reaction>
</comment>
<dbReference type="Pfam" id="PF00959">
    <property type="entry name" value="Phage_lysozyme"/>
    <property type="match status" value="1"/>
</dbReference>
<keyword evidence="2" id="KW-0326">Glycosidase</keyword>
<organism evidence="3 4">
    <name type="scientific">Ensifer canadensis</name>
    <dbReference type="NCBI Taxonomy" id="555315"/>
    <lineage>
        <taxon>Bacteria</taxon>
        <taxon>Pseudomonadati</taxon>
        <taxon>Pseudomonadota</taxon>
        <taxon>Alphaproteobacteria</taxon>
        <taxon>Hyphomicrobiales</taxon>
        <taxon>Rhizobiaceae</taxon>
        <taxon>Sinorhizobium/Ensifer group</taxon>
        <taxon>Ensifer</taxon>
    </lineage>
</organism>
<dbReference type="Gene3D" id="1.10.1740.240">
    <property type="match status" value="1"/>
</dbReference>
<proteinExistence type="inferred from homology"/>
<reference evidence="3 4" key="1">
    <citation type="submission" date="2020-01" db="EMBL/GenBank/DDBJ databases">
        <title>Draft genome assembly of Ensifer adhaerens T173.</title>
        <authorList>
            <person name="Craig J.E."/>
            <person name="Stinchcombe J.R."/>
        </authorList>
    </citation>
    <scope>NUCLEOTIDE SEQUENCE [LARGE SCALE GENOMIC DNA]</scope>
    <source>
        <strain evidence="3 4">T173</strain>
    </source>
</reference>